<accession>A0A5N6XPJ8</accession>
<dbReference type="Pfam" id="PF08546">
    <property type="entry name" value="ApbA_C"/>
    <property type="match status" value="1"/>
</dbReference>
<evidence type="ECO:0008006" key="8">
    <source>
        <dbReference type="Google" id="ProtNLM"/>
    </source>
</evidence>
<evidence type="ECO:0000313" key="7">
    <source>
        <dbReference type="EMBL" id="KAE8334623.1"/>
    </source>
</evidence>
<dbReference type="EMBL" id="ML737256">
    <property type="protein sequence ID" value="KAE8334623.1"/>
    <property type="molecule type" value="Genomic_DNA"/>
</dbReference>
<dbReference type="PANTHER" id="PTHR43765">
    <property type="entry name" value="2-DEHYDROPANTOATE 2-REDUCTASE-RELATED"/>
    <property type="match status" value="1"/>
</dbReference>
<evidence type="ECO:0000256" key="2">
    <source>
        <dbReference type="ARBA" id="ARBA00022857"/>
    </source>
</evidence>
<sequence length="347" mass="37918">MADTIHLLGLGSVGVLVAHALAGVQNRPHLNLLFHRPINHPPSLLAVTREGVTQYESNFSAEEYRDGCWYQASSDISSNEDPIHLLVVTVKAHHTLSSIRLVKHRLTHHSTVLFLQNGLGVLDELDAEIFPDPSKRPCYMSGIVTHCVHRKAFLSAVHTATGSIALGASPRITRASEAAVSHQLNTNGLLLVDTLCRTPFLYVSRLSPPTLLEQQLIKLATNSTYNPLTSLLECSVRALITSNSPQVQAISDALVCEFSAIISCLPLAGLISDKDVEEKFSTSNLKRIITQLGLRAGTHTTSMLQDIQNGVQTEIMYLNGYFTRWALSLGIACPTNKIITQMVLAKE</sequence>
<dbReference type="Gene3D" id="3.40.50.720">
    <property type="entry name" value="NAD(P)-binding Rossmann-like Domain"/>
    <property type="match status" value="1"/>
</dbReference>
<dbReference type="InterPro" id="IPR013752">
    <property type="entry name" value="KPA_reductase"/>
</dbReference>
<gene>
    <name evidence="7" type="ORF">BDV24DRAFT_156706</name>
</gene>
<evidence type="ECO:0000256" key="1">
    <source>
        <dbReference type="ARBA" id="ARBA00007870"/>
    </source>
</evidence>
<dbReference type="PANTHER" id="PTHR43765:SF2">
    <property type="entry name" value="2-DEHYDROPANTOATE 2-REDUCTASE"/>
    <property type="match status" value="1"/>
</dbReference>
<dbReference type="GO" id="GO:0050661">
    <property type="term" value="F:NADP binding"/>
    <property type="evidence" value="ECO:0007669"/>
    <property type="project" value="TreeGrafter"/>
</dbReference>
<name>A0A5N6XPJ8_9EURO</name>
<evidence type="ECO:0000256" key="4">
    <source>
        <dbReference type="SAM" id="SignalP"/>
    </source>
</evidence>
<dbReference type="SUPFAM" id="SSF51735">
    <property type="entry name" value="NAD(P)-binding Rossmann-fold domains"/>
    <property type="match status" value="1"/>
</dbReference>
<keyword evidence="3" id="KW-0560">Oxidoreductase</keyword>
<protein>
    <recommendedName>
        <fullName evidence="8">2-dehydropantoate 2-reductase</fullName>
    </recommendedName>
</protein>
<dbReference type="GO" id="GO:0008677">
    <property type="term" value="F:2-dehydropantoate 2-reductase activity"/>
    <property type="evidence" value="ECO:0007669"/>
    <property type="project" value="TreeGrafter"/>
</dbReference>
<feature type="chain" id="PRO_5024909620" description="2-dehydropantoate 2-reductase" evidence="4">
    <location>
        <begin position="23"/>
        <end position="347"/>
    </location>
</feature>
<evidence type="ECO:0000259" key="5">
    <source>
        <dbReference type="Pfam" id="PF02558"/>
    </source>
</evidence>
<dbReference type="OrthoDB" id="73846at2759"/>
<feature type="signal peptide" evidence="4">
    <location>
        <begin position="1"/>
        <end position="22"/>
    </location>
</feature>
<reference evidence="7" key="1">
    <citation type="submission" date="2019-04" db="EMBL/GenBank/DDBJ databases">
        <title>Friends and foes A comparative genomics study of 23 Aspergillus species from section Flavi.</title>
        <authorList>
            <consortium name="DOE Joint Genome Institute"/>
            <person name="Kjaerbolling I."/>
            <person name="Vesth T."/>
            <person name="Frisvad J.C."/>
            <person name="Nybo J.L."/>
            <person name="Theobald S."/>
            <person name="Kildgaard S."/>
            <person name="Isbrandt T."/>
            <person name="Kuo A."/>
            <person name="Sato A."/>
            <person name="Lyhne E.K."/>
            <person name="Kogle M.E."/>
            <person name="Wiebenga A."/>
            <person name="Kun R.S."/>
            <person name="Lubbers R.J."/>
            <person name="Makela M.R."/>
            <person name="Barry K."/>
            <person name="Chovatia M."/>
            <person name="Clum A."/>
            <person name="Daum C."/>
            <person name="Haridas S."/>
            <person name="He G."/>
            <person name="LaButti K."/>
            <person name="Lipzen A."/>
            <person name="Mondo S."/>
            <person name="Riley R."/>
            <person name="Salamov A."/>
            <person name="Simmons B.A."/>
            <person name="Magnuson J.K."/>
            <person name="Henrissat B."/>
            <person name="Mortensen U.H."/>
            <person name="Larsen T.O."/>
            <person name="Devries R.P."/>
            <person name="Grigoriev I.V."/>
            <person name="Machida M."/>
            <person name="Baker S.E."/>
            <person name="Andersen M.R."/>
        </authorList>
    </citation>
    <scope>NUCLEOTIDE SEQUENCE</scope>
    <source>
        <strain evidence="7">CBS 117612</strain>
    </source>
</reference>
<dbReference type="InterPro" id="IPR013328">
    <property type="entry name" value="6PGD_dom2"/>
</dbReference>
<proteinExistence type="inferred from homology"/>
<evidence type="ECO:0000256" key="3">
    <source>
        <dbReference type="ARBA" id="ARBA00023002"/>
    </source>
</evidence>
<dbReference type="InterPro" id="IPR013332">
    <property type="entry name" value="KPR_N"/>
</dbReference>
<evidence type="ECO:0000259" key="6">
    <source>
        <dbReference type="Pfam" id="PF08546"/>
    </source>
</evidence>
<keyword evidence="2" id="KW-0521">NADP</keyword>
<feature type="domain" description="Ketopantoate reductase N-terminal" evidence="5">
    <location>
        <begin position="5"/>
        <end position="169"/>
    </location>
</feature>
<dbReference type="GO" id="GO:0005739">
    <property type="term" value="C:mitochondrion"/>
    <property type="evidence" value="ECO:0007669"/>
    <property type="project" value="TreeGrafter"/>
</dbReference>
<dbReference type="Pfam" id="PF02558">
    <property type="entry name" value="ApbA"/>
    <property type="match status" value="1"/>
</dbReference>
<dbReference type="SUPFAM" id="SSF48179">
    <property type="entry name" value="6-phosphogluconate dehydrogenase C-terminal domain-like"/>
    <property type="match status" value="1"/>
</dbReference>
<dbReference type="InterPro" id="IPR050838">
    <property type="entry name" value="Ketopantoate_reductase"/>
</dbReference>
<dbReference type="InterPro" id="IPR036291">
    <property type="entry name" value="NAD(P)-bd_dom_sf"/>
</dbReference>
<dbReference type="Gene3D" id="1.10.1040.10">
    <property type="entry name" value="N-(1-d-carboxylethyl)-l-norvaline Dehydrogenase, domain 2"/>
    <property type="match status" value="1"/>
</dbReference>
<comment type="similarity">
    <text evidence="1">Belongs to the ketopantoate reductase family.</text>
</comment>
<dbReference type="InterPro" id="IPR008927">
    <property type="entry name" value="6-PGluconate_DH-like_C_sf"/>
</dbReference>
<feature type="domain" description="Ketopantoate reductase C-terminal" evidence="6">
    <location>
        <begin position="212"/>
        <end position="347"/>
    </location>
</feature>
<dbReference type="Proteomes" id="UP000325558">
    <property type="component" value="Unassembled WGS sequence"/>
</dbReference>
<keyword evidence="4" id="KW-0732">Signal</keyword>
<organism evidence="7">
    <name type="scientific">Aspergillus arachidicola</name>
    <dbReference type="NCBI Taxonomy" id="656916"/>
    <lineage>
        <taxon>Eukaryota</taxon>
        <taxon>Fungi</taxon>
        <taxon>Dikarya</taxon>
        <taxon>Ascomycota</taxon>
        <taxon>Pezizomycotina</taxon>
        <taxon>Eurotiomycetes</taxon>
        <taxon>Eurotiomycetidae</taxon>
        <taxon>Eurotiales</taxon>
        <taxon>Aspergillaceae</taxon>
        <taxon>Aspergillus</taxon>
        <taxon>Aspergillus subgen. Circumdati</taxon>
    </lineage>
</organism>
<dbReference type="AlphaFoldDB" id="A0A5N6XPJ8"/>